<dbReference type="SUPFAM" id="SSF48371">
    <property type="entry name" value="ARM repeat"/>
    <property type="match status" value="1"/>
</dbReference>
<name>A0A8J4EHL7_9ACTN</name>
<dbReference type="Pfam" id="PF00534">
    <property type="entry name" value="Glycos_transf_1"/>
    <property type="match status" value="1"/>
</dbReference>
<keyword evidence="4" id="KW-1185">Reference proteome</keyword>
<evidence type="ECO:0000313" key="3">
    <source>
        <dbReference type="EMBL" id="GIJ74861.1"/>
    </source>
</evidence>
<sequence>MGEERAVNTVRSVLDRLRAAPSVVDVLNLAGELTDAAAEGPGSDTVRQLVAAVEDVGDQPTGIAAVHALGRVFDDEADAVLSELLSHPRPYVREHAAWVLGARLPRLDAIGRLVALADAGGFSGVLAQRTLEAWAGAAPEHVALALEGALAAARDPSVRARLVETLGLVPGAIAGRTLRHLAGRDDEADRVRIAAVGALGDRTGDGTGDPEAAALVARLSAGTGPVADAARLAATDMVAAGEPAPVDGLTVAQLFLHADLDRDLTWTGKGDNGGIATLLVRLGDAFERLPEVRRVLTLSRGSLADAVAATRPLSDGHHLLPVPVPPEARDAGSAWSARVPVRRGIRRLLRVAAPVDVLHLRMADVGSLVAAEAARELGIPVVFTLAPDPHVLIRALERAGTLTRATFGDADEREHYWFRVRLVQRLAQAAERVVLLPRPELRSTLRQLLALDVEDGTRYTVVPEGIDLSVTDAARAEAEDTGGQAVTDLDELLAALPAARRGLPLAVSVGRLHRVKGMSDVVAAWAGSPDLHARCNLLIVGGDLADPSPEERRELGRIAASAADLPSSDGLVLAGHRPHAVVARWLAAARAGRPGLAAPGGISVSGSVKEEFGLAILEALAAGLPVVAQGTGGPATYIEDGVTGALADGTGPAELAQAMRRALELAIAPDTDARAERAYRTVRDRFAVRSMAQSLVEVYRDVASRGRVAA</sequence>
<dbReference type="Gene3D" id="1.25.10.10">
    <property type="entry name" value="Leucine-rich Repeat Variant"/>
    <property type="match status" value="1"/>
</dbReference>
<evidence type="ECO:0000313" key="4">
    <source>
        <dbReference type="Proteomes" id="UP000635606"/>
    </source>
</evidence>
<keyword evidence="1" id="KW-0808">Transferase</keyword>
<dbReference type="Gene3D" id="3.40.50.2000">
    <property type="entry name" value="Glycogen Phosphorylase B"/>
    <property type="match status" value="2"/>
</dbReference>
<evidence type="ECO:0000256" key="1">
    <source>
        <dbReference type="ARBA" id="ARBA00022679"/>
    </source>
</evidence>
<accession>A0A8J4EHL7</accession>
<feature type="domain" description="Glycosyl transferase family 1" evidence="2">
    <location>
        <begin position="503"/>
        <end position="666"/>
    </location>
</feature>
<dbReference type="EMBL" id="BOPH01000145">
    <property type="protein sequence ID" value="GIJ74861.1"/>
    <property type="molecule type" value="Genomic_DNA"/>
</dbReference>
<dbReference type="InterPro" id="IPR001296">
    <property type="entry name" value="Glyco_trans_1"/>
</dbReference>
<protein>
    <recommendedName>
        <fullName evidence="2">Glycosyl transferase family 1 domain-containing protein</fullName>
    </recommendedName>
</protein>
<dbReference type="SUPFAM" id="SSF53756">
    <property type="entry name" value="UDP-Glycosyltransferase/glycogen phosphorylase"/>
    <property type="match status" value="1"/>
</dbReference>
<dbReference type="InterPro" id="IPR016024">
    <property type="entry name" value="ARM-type_fold"/>
</dbReference>
<organism evidence="3 4">
    <name type="scientific">Virgisporangium ochraceum</name>
    <dbReference type="NCBI Taxonomy" id="65505"/>
    <lineage>
        <taxon>Bacteria</taxon>
        <taxon>Bacillati</taxon>
        <taxon>Actinomycetota</taxon>
        <taxon>Actinomycetes</taxon>
        <taxon>Micromonosporales</taxon>
        <taxon>Micromonosporaceae</taxon>
        <taxon>Virgisporangium</taxon>
    </lineage>
</organism>
<evidence type="ECO:0000259" key="2">
    <source>
        <dbReference type="Pfam" id="PF00534"/>
    </source>
</evidence>
<proteinExistence type="predicted"/>
<dbReference type="Proteomes" id="UP000635606">
    <property type="component" value="Unassembled WGS sequence"/>
</dbReference>
<gene>
    <name evidence="3" type="ORF">Voc01_097780</name>
</gene>
<dbReference type="GO" id="GO:0016757">
    <property type="term" value="F:glycosyltransferase activity"/>
    <property type="evidence" value="ECO:0007669"/>
    <property type="project" value="InterPro"/>
</dbReference>
<dbReference type="InterPro" id="IPR011989">
    <property type="entry name" value="ARM-like"/>
</dbReference>
<comment type="caution">
    <text evidence="3">The sequence shown here is derived from an EMBL/GenBank/DDBJ whole genome shotgun (WGS) entry which is preliminary data.</text>
</comment>
<dbReference type="AlphaFoldDB" id="A0A8J4EHL7"/>
<reference evidence="3" key="1">
    <citation type="submission" date="2021-01" db="EMBL/GenBank/DDBJ databases">
        <title>Whole genome shotgun sequence of Virgisporangium ochraceum NBRC 16418.</title>
        <authorList>
            <person name="Komaki H."/>
            <person name="Tamura T."/>
        </authorList>
    </citation>
    <scope>NUCLEOTIDE SEQUENCE</scope>
    <source>
        <strain evidence="3">NBRC 16418</strain>
    </source>
</reference>
<dbReference type="PANTHER" id="PTHR45947:SF3">
    <property type="entry name" value="SULFOQUINOVOSYL TRANSFERASE SQD2"/>
    <property type="match status" value="1"/>
</dbReference>
<dbReference type="InterPro" id="IPR050194">
    <property type="entry name" value="Glycosyltransferase_grp1"/>
</dbReference>
<dbReference type="PANTHER" id="PTHR45947">
    <property type="entry name" value="SULFOQUINOVOSYL TRANSFERASE SQD2"/>
    <property type="match status" value="1"/>
</dbReference>